<dbReference type="InterPro" id="IPR003945">
    <property type="entry name" value="NU5C-like"/>
</dbReference>
<feature type="transmembrane region" description="Helical" evidence="7">
    <location>
        <begin position="276"/>
        <end position="299"/>
    </location>
</feature>
<comment type="similarity">
    <text evidence="7">Belongs to the inorganic carbon transporter (TC 9.A.2) DabB family.</text>
</comment>
<dbReference type="RefSeq" id="WP_163384186.1">
    <property type="nucleotide sequence ID" value="NZ_JAUFQS010000004.1"/>
</dbReference>
<feature type="domain" description="NADH:quinone oxidoreductase/Mrp antiporter transmembrane" evidence="9">
    <location>
        <begin position="132"/>
        <end position="372"/>
    </location>
</feature>
<accession>A0ABT8C3F5</accession>
<keyword evidence="6 7" id="KW-0472">Membrane</keyword>
<sequence>MTENFLTLLATLSPAVFVATAVASWFQPGCKPKQIIAISKTATIVSILVVVLSSIYVTKHGLLESGLLGISGIGFSIRLDALSILMLGMIALLGFIIIKFSSNYLDGDQRQGAFIGKLAATIASVQLLVISGNIGLLFVSWVLTSISLHRLLVFYHERPGAQVAAKKKFILARLGDGCLLVAIAFLYNQFGSGNLEVIFSAIKGGLSAESSSLPLELSALFLALAAILKSAQFPTHGWLIEVMETPTPVSALLHAGLLNAGPFLIIRMAFVMDASTVAPILLLSLGGFTALFASVAYLTQTSIKTALGYSSVGHMGFSLMVCGLGVYPAATLHLVAHSFYKAHAFLSSGSVIDLVRASKVADQAQTLSPIKVASGIAMALLLYTGFALLWGIDPQRELSLLFIGAVIVMGLSRIFTAAIARSWNPRLMARAVLLALTVTAAFFALESGTHLLLGSQVPELTVPGLGKILLVSVILLGFGLIVFMQIIAPQLSKKPYYQELAVHVRNGFYANACFDRLIQALTILSPESRQELVVTAPTNSHSGSGLTKRKK</sequence>
<proteinExistence type="inferred from homology"/>
<keyword evidence="3 7" id="KW-1003">Cell membrane</keyword>
<feature type="transmembrane region" description="Helical" evidence="7">
    <location>
        <begin position="465"/>
        <end position="488"/>
    </location>
</feature>
<dbReference type="PANTHER" id="PTHR42829:SF1">
    <property type="entry name" value="INORGANIC CARBON TRANSPORTER SUBUNIT DABB-RELATED"/>
    <property type="match status" value="1"/>
</dbReference>
<feature type="transmembrane region" description="Helical" evidence="7">
    <location>
        <begin position="398"/>
        <end position="420"/>
    </location>
</feature>
<keyword evidence="2 7" id="KW-0813">Transport</keyword>
<dbReference type="InterPro" id="IPR001516">
    <property type="entry name" value="Proton_antipo_N"/>
</dbReference>
<evidence type="ECO:0000259" key="10">
    <source>
        <dbReference type="Pfam" id="PF00662"/>
    </source>
</evidence>
<evidence type="ECO:0000259" key="9">
    <source>
        <dbReference type="Pfam" id="PF00361"/>
    </source>
</evidence>
<reference evidence="12" key="1">
    <citation type="journal article" date="2019" name="Int. J. Syst. Evol. Microbiol.">
        <title>The Global Catalogue of Microorganisms (GCM) 10K type strain sequencing project: providing services to taxonomists for standard genome sequencing and annotation.</title>
        <authorList>
            <consortium name="The Broad Institute Genomics Platform"/>
            <consortium name="The Broad Institute Genome Sequencing Center for Infectious Disease"/>
            <person name="Wu L."/>
            <person name="Ma J."/>
        </authorList>
    </citation>
    <scope>NUCLEOTIDE SEQUENCE [LARGE SCALE GENOMIC DNA]</scope>
    <source>
        <strain evidence="12">CECT 7706</strain>
    </source>
</reference>
<comment type="function">
    <text evidence="7">Part of an energy-coupled inorganic carbon pump.</text>
</comment>
<keyword evidence="5 7" id="KW-1133">Transmembrane helix</keyword>
<evidence type="ECO:0000256" key="3">
    <source>
        <dbReference type="ARBA" id="ARBA00022475"/>
    </source>
</evidence>
<organism evidence="11 12">
    <name type="scientific">Cyclobacterium jeungdonense</name>
    <dbReference type="NCBI Taxonomy" id="708087"/>
    <lineage>
        <taxon>Bacteria</taxon>
        <taxon>Pseudomonadati</taxon>
        <taxon>Bacteroidota</taxon>
        <taxon>Cytophagia</taxon>
        <taxon>Cytophagales</taxon>
        <taxon>Cyclobacteriaceae</taxon>
        <taxon>Cyclobacterium</taxon>
    </lineage>
</organism>
<dbReference type="InterPro" id="IPR001750">
    <property type="entry name" value="ND/Mrp_TM"/>
</dbReference>
<dbReference type="Pfam" id="PF00662">
    <property type="entry name" value="Proton_antipo_N"/>
    <property type="match status" value="1"/>
</dbReference>
<evidence type="ECO:0000313" key="12">
    <source>
        <dbReference type="Proteomes" id="UP001236663"/>
    </source>
</evidence>
<gene>
    <name evidence="7" type="primary">dabB</name>
    <name evidence="11" type="ORF">QWZ15_05685</name>
</gene>
<keyword evidence="4 7" id="KW-0812">Transmembrane</keyword>
<evidence type="ECO:0000256" key="2">
    <source>
        <dbReference type="ARBA" id="ARBA00022448"/>
    </source>
</evidence>
<feature type="transmembrane region" description="Helical" evidence="7">
    <location>
        <begin position="427"/>
        <end position="445"/>
    </location>
</feature>
<dbReference type="EMBL" id="JAUFQS010000004">
    <property type="protein sequence ID" value="MDN3687308.1"/>
    <property type="molecule type" value="Genomic_DNA"/>
</dbReference>
<dbReference type="InterPro" id="IPR046396">
    <property type="entry name" value="Transporter_DabB"/>
</dbReference>
<dbReference type="PANTHER" id="PTHR42829">
    <property type="entry name" value="NADH-UBIQUINONE OXIDOREDUCTASE CHAIN 5"/>
    <property type="match status" value="1"/>
</dbReference>
<name>A0ABT8C3F5_9BACT</name>
<feature type="transmembrane region" description="Helical" evidence="7">
    <location>
        <begin position="169"/>
        <end position="190"/>
    </location>
</feature>
<comment type="subcellular location">
    <subcellularLocation>
        <location evidence="7">Cell membrane</location>
        <topology evidence="7">Multi-pass membrane protein</topology>
    </subcellularLocation>
    <subcellularLocation>
        <location evidence="1">Endomembrane system</location>
        <topology evidence="1">Multi-pass membrane protein</topology>
    </subcellularLocation>
    <subcellularLocation>
        <location evidence="8">Membrane</location>
        <topology evidence="8">Multi-pass membrane protein</topology>
    </subcellularLocation>
</comment>
<dbReference type="Pfam" id="PF00361">
    <property type="entry name" value="Proton_antipo_M"/>
    <property type="match status" value="1"/>
</dbReference>
<feature type="domain" description="NADH-Ubiquinone oxidoreductase (complex I) chain 5 N-terminal" evidence="10">
    <location>
        <begin position="73"/>
        <end position="114"/>
    </location>
</feature>
<dbReference type="Proteomes" id="UP001236663">
    <property type="component" value="Unassembled WGS sequence"/>
</dbReference>
<dbReference type="PRINTS" id="PR01434">
    <property type="entry name" value="NADHDHGNASE5"/>
</dbReference>
<evidence type="ECO:0000256" key="8">
    <source>
        <dbReference type="RuleBase" id="RU000320"/>
    </source>
</evidence>
<comment type="subunit">
    <text evidence="7">Forms a complex with DabA.</text>
</comment>
<feature type="transmembrane region" description="Helical" evidence="7">
    <location>
        <begin position="249"/>
        <end position="270"/>
    </location>
</feature>
<feature type="transmembrane region" description="Helical" evidence="7">
    <location>
        <begin position="118"/>
        <end position="148"/>
    </location>
</feature>
<protein>
    <recommendedName>
        <fullName evidence="7">Probable inorganic carbon transporter subunit DabB</fullName>
    </recommendedName>
</protein>
<evidence type="ECO:0000256" key="4">
    <source>
        <dbReference type="ARBA" id="ARBA00022692"/>
    </source>
</evidence>
<feature type="transmembrane region" description="Helical" evidence="7">
    <location>
        <begin position="79"/>
        <end position="98"/>
    </location>
</feature>
<comment type="caution">
    <text evidence="11">The sequence shown here is derived from an EMBL/GenBank/DDBJ whole genome shotgun (WGS) entry which is preliminary data.</text>
</comment>
<evidence type="ECO:0000256" key="1">
    <source>
        <dbReference type="ARBA" id="ARBA00004127"/>
    </source>
</evidence>
<feature type="transmembrane region" description="Helical" evidence="7">
    <location>
        <begin position="37"/>
        <end position="58"/>
    </location>
</feature>
<evidence type="ECO:0000256" key="7">
    <source>
        <dbReference type="HAMAP-Rule" id="MF_00862"/>
    </source>
</evidence>
<evidence type="ECO:0000256" key="5">
    <source>
        <dbReference type="ARBA" id="ARBA00022989"/>
    </source>
</evidence>
<feature type="transmembrane region" description="Helical" evidence="7">
    <location>
        <begin position="306"/>
        <end position="327"/>
    </location>
</feature>
<evidence type="ECO:0000256" key="6">
    <source>
        <dbReference type="ARBA" id="ARBA00023136"/>
    </source>
</evidence>
<evidence type="ECO:0000313" key="11">
    <source>
        <dbReference type="EMBL" id="MDN3687308.1"/>
    </source>
</evidence>
<keyword evidence="12" id="KW-1185">Reference proteome</keyword>
<feature type="transmembrane region" description="Helical" evidence="7">
    <location>
        <begin position="370"/>
        <end position="392"/>
    </location>
</feature>
<dbReference type="HAMAP" id="MF_00862">
    <property type="entry name" value="DabB"/>
    <property type="match status" value="1"/>
</dbReference>